<organism evidence="2 3">
    <name type="scientific">Pararhodobacter oceanensis</name>
    <dbReference type="NCBI Taxonomy" id="2172121"/>
    <lineage>
        <taxon>Bacteria</taxon>
        <taxon>Pseudomonadati</taxon>
        <taxon>Pseudomonadota</taxon>
        <taxon>Alphaproteobacteria</taxon>
        <taxon>Rhodobacterales</taxon>
        <taxon>Paracoccaceae</taxon>
        <taxon>Pararhodobacter</taxon>
    </lineage>
</organism>
<name>A0A2T8HS73_9RHOB</name>
<comment type="caution">
    <text evidence="2">The sequence shown here is derived from an EMBL/GenBank/DDBJ whole genome shotgun (WGS) entry which is preliminary data.</text>
</comment>
<dbReference type="Pfam" id="PF06568">
    <property type="entry name" value="YjiS-like"/>
    <property type="match status" value="1"/>
</dbReference>
<accession>A0A2T8HS73</accession>
<dbReference type="Proteomes" id="UP000245911">
    <property type="component" value="Unassembled WGS sequence"/>
</dbReference>
<evidence type="ECO:0000259" key="1">
    <source>
        <dbReference type="Pfam" id="PF06568"/>
    </source>
</evidence>
<keyword evidence="3" id="KW-1185">Reference proteome</keyword>
<dbReference type="EMBL" id="QDKM01000005">
    <property type="protein sequence ID" value="PVH28290.1"/>
    <property type="molecule type" value="Genomic_DNA"/>
</dbReference>
<dbReference type="OrthoDB" id="8244198at2"/>
<feature type="domain" description="YjiS-like" evidence="1">
    <location>
        <begin position="15"/>
        <end position="46"/>
    </location>
</feature>
<sequence length="58" mass="6566">MASLRQFGERMRVKAQQNQAYRQVFDELSMLSDRDLADIGLSRSDITDVAKQAAAEYA</sequence>
<gene>
    <name evidence="2" type="ORF">DDE20_11915</name>
</gene>
<proteinExistence type="predicted"/>
<evidence type="ECO:0000313" key="3">
    <source>
        <dbReference type="Proteomes" id="UP000245911"/>
    </source>
</evidence>
<evidence type="ECO:0000313" key="2">
    <source>
        <dbReference type="EMBL" id="PVH28290.1"/>
    </source>
</evidence>
<dbReference type="InterPro" id="IPR009506">
    <property type="entry name" value="YjiS-like"/>
</dbReference>
<protein>
    <recommendedName>
        <fullName evidence="1">YjiS-like domain-containing protein</fullName>
    </recommendedName>
</protein>
<dbReference type="AlphaFoldDB" id="A0A2T8HS73"/>
<reference evidence="2 3" key="1">
    <citation type="submission" date="2018-04" db="EMBL/GenBank/DDBJ databases">
        <title>Pararhodobacter oceanense sp. nov., isolated from marine intertidal sediment.</title>
        <authorList>
            <person name="Wang X.-L."/>
            <person name="Du Z.-J."/>
        </authorList>
    </citation>
    <scope>NUCLEOTIDE SEQUENCE [LARGE SCALE GENOMIC DNA]</scope>
    <source>
        <strain evidence="2 3">AM505</strain>
    </source>
</reference>